<evidence type="ECO:0000259" key="1">
    <source>
        <dbReference type="Pfam" id="PF06114"/>
    </source>
</evidence>
<feature type="domain" description="IrrE N-terminal-like" evidence="1">
    <location>
        <begin position="37"/>
        <end position="176"/>
    </location>
</feature>
<dbReference type="Proteomes" id="UP000308349">
    <property type="component" value="Unassembled WGS sequence"/>
</dbReference>
<name>A0A5R8PCP9_9NOCA</name>
<dbReference type="Gene3D" id="1.10.10.2910">
    <property type="match status" value="1"/>
</dbReference>
<dbReference type="OrthoDB" id="572608at2"/>
<accession>A0A5R8PCP9</accession>
<dbReference type="RefSeq" id="WP_138456718.1">
    <property type="nucleotide sequence ID" value="NZ_VBUU01000014.1"/>
</dbReference>
<dbReference type="InterPro" id="IPR052345">
    <property type="entry name" value="Rad_response_metalloprotease"/>
</dbReference>
<dbReference type="EMBL" id="VBUU01000014">
    <property type="protein sequence ID" value="TLG09439.1"/>
    <property type="molecule type" value="Genomic_DNA"/>
</dbReference>
<protein>
    <submittedName>
        <fullName evidence="2">ImmA/IrrE family metallo-endopeptidase</fullName>
    </submittedName>
</protein>
<organism evidence="2 3">
    <name type="scientific">Nocardia cyriacigeorgica</name>
    <dbReference type="NCBI Taxonomy" id="135487"/>
    <lineage>
        <taxon>Bacteria</taxon>
        <taxon>Bacillati</taxon>
        <taxon>Actinomycetota</taxon>
        <taxon>Actinomycetes</taxon>
        <taxon>Mycobacteriales</taxon>
        <taxon>Nocardiaceae</taxon>
        <taxon>Nocardia</taxon>
    </lineage>
</organism>
<gene>
    <name evidence="2" type="ORF">FEK35_15040</name>
</gene>
<evidence type="ECO:0000313" key="2">
    <source>
        <dbReference type="EMBL" id="TLG09439.1"/>
    </source>
</evidence>
<reference evidence="2 3" key="1">
    <citation type="submission" date="2019-05" db="EMBL/GenBank/DDBJ databases">
        <title>Genomes sequences of two Nocardia cyriacigeorgica environmental isolates, type strains Nocardia asteroides ATCC 19247 and Nocardia cyriacigeorgica DSM 44484.</title>
        <authorList>
            <person name="Vautrin F."/>
            <person name="Bergeron E."/>
            <person name="Dubost A."/>
            <person name="Abrouk D."/>
            <person name="Rodriguez Nava V."/>
            <person name="Pujic P."/>
        </authorList>
    </citation>
    <scope>NUCLEOTIDE SEQUENCE [LARGE SCALE GENOMIC DNA]</scope>
    <source>
        <strain evidence="2 3">EML 1456</strain>
    </source>
</reference>
<proteinExistence type="predicted"/>
<dbReference type="InterPro" id="IPR010359">
    <property type="entry name" value="IrrE_HExxH"/>
</dbReference>
<dbReference type="AlphaFoldDB" id="A0A5R8PCP9"/>
<dbReference type="Pfam" id="PF06114">
    <property type="entry name" value="Peptidase_M78"/>
    <property type="match status" value="1"/>
</dbReference>
<comment type="caution">
    <text evidence="2">The sequence shown here is derived from an EMBL/GenBank/DDBJ whole genome shotgun (WGS) entry which is preliminary data.</text>
</comment>
<dbReference type="PANTHER" id="PTHR43236:SF2">
    <property type="entry name" value="BLL0069 PROTEIN"/>
    <property type="match status" value="1"/>
</dbReference>
<dbReference type="PANTHER" id="PTHR43236">
    <property type="entry name" value="ANTITOXIN HIGA1"/>
    <property type="match status" value="1"/>
</dbReference>
<sequence length="183" mass="20175">MALKRSDIEKLATELLTSHDISDESGTPPIPVERIAQACGIEVVRSAADWNQSGFLLRDTHRAIIGINSRNAAVRQRFTIAHELGHWQLHTLDQSNSLFVDQSVVIHNRDDLASAGTDAQEIEANAFAAALLMPKQIVRREARNLLNAAPATREEFISSLARIFDVSAEAMSIRLSNLGILRN</sequence>
<evidence type="ECO:0000313" key="3">
    <source>
        <dbReference type="Proteomes" id="UP000308349"/>
    </source>
</evidence>